<evidence type="ECO:0000256" key="4">
    <source>
        <dbReference type="ARBA" id="ARBA00022605"/>
    </source>
</evidence>
<dbReference type="InterPro" id="IPR018204">
    <property type="entry name" value="Trp_synthase_alpha_AS"/>
</dbReference>
<sequence>MHHRGERRGAGARGAACRPEEGGGQEEGREEEALSRGAGGAPRRGGAVRRLVLRPARTGTDGHERLEQLPRRPRRKGPFRHLRRPLRRRDADAAHPRAGPGLYGGESRSCVQGRAGQPAGALCRPSQPAVPRGAADRAAGRRQDLFQARRAQPHRLAQDQQCAGPGAAGQAHGQDAGDRRNRRRPARRGHGHRLRAVQPALRRVHGRRRCGAPGAQRVPHEAPGGRGAARDRWLGDPEGRHERGPARLGRHGGDHVLLHRHGGRPASLPGDGARLPVGDRQRDARADDGGRGPLARHAGGLHRRRQQRHGAVPPLPRRPGRAHRGRRGGRQGHRDRRARRLAERRPPGRAARQPHLPAAGFGWPDHRGAFDLGRARLSRHRPRACLAQGSGSRRVCGGDRRRGADRVPAPVQARGHHPGARAGACAGPRDEAGPDAAQGQPAGDESLRPRRQGCLRRRRAAGGEAVSRITARFAKLKAENRAGLVTYVTAGDPNPDVSFEILKGLPKAGADLIELGMPFTDPMADGPSVQAAGQRALKAGITMDKTFDLVRRFRAQTGDQETPVLLMGYYNMIYQRGAERFCKDAAAAGVDGFIIVDLPPEEAGELKPHAAKAGLDTVLLTAPTTDAQRLPAILAYASGFIYFVSILGITGTKSASEETVKSHVARLRSQTALPIGVGFGIKTPDQAAAVARHADAAVVGSAIVDRVKAGLDDKGQPKPDLLPGVFAYIRALADGVRGARV</sequence>
<dbReference type="HAMAP" id="MF_00131">
    <property type="entry name" value="Trp_synth_alpha"/>
    <property type="match status" value="1"/>
</dbReference>
<dbReference type="Proteomes" id="UP000321638">
    <property type="component" value="Unassembled WGS sequence"/>
</dbReference>
<dbReference type="NCBIfam" id="TIGR00262">
    <property type="entry name" value="trpA"/>
    <property type="match status" value="1"/>
</dbReference>
<dbReference type="InterPro" id="IPR011060">
    <property type="entry name" value="RibuloseP-bd_barrel"/>
</dbReference>
<comment type="pathway">
    <text evidence="2 9">Amino-acid biosynthesis; L-tryptophan biosynthesis; L-tryptophan from chorismate: step 5/5.</text>
</comment>
<feature type="active site" description="Proton acceptor" evidence="9">
    <location>
        <position position="525"/>
    </location>
</feature>
<evidence type="ECO:0000256" key="6">
    <source>
        <dbReference type="ARBA" id="ARBA00023141"/>
    </source>
</evidence>
<feature type="region of interest" description="Disordered" evidence="10">
    <location>
        <begin position="379"/>
        <end position="451"/>
    </location>
</feature>
<dbReference type="SUPFAM" id="SSF51366">
    <property type="entry name" value="Ribulose-phoshate binding barrel"/>
    <property type="match status" value="1"/>
</dbReference>
<keyword evidence="12" id="KW-1185">Reference proteome</keyword>
<feature type="compositionally biased region" description="Low complexity" evidence="10">
    <location>
        <begin position="434"/>
        <end position="444"/>
    </location>
</feature>
<dbReference type="EMBL" id="VDUZ01000016">
    <property type="protein sequence ID" value="TXL74903.1"/>
    <property type="molecule type" value="Genomic_DNA"/>
</dbReference>
<dbReference type="GO" id="GO:0005829">
    <property type="term" value="C:cytosol"/>
    <property type="evidence" value="ECO:0007669"/>
    <property type="project" value="TreeGrafter"/>
</dbReference>
<dbReference type="GO" id="GO:0004834">
    <property type="term" value="F:tryptophan synthase activity"/>
    <property type="evidence" value="ECO:0007669"/>
    <property type="project" value="UniProtKB-UniRule"/>
</dbReference>
<dbReference type="PANTHER" id="PTHR43406:SF1">
    <property type="entry name" value="TRYPTOPHAN SYNTHASE ALPHA CHAIN, CHLOROPLASTIC"/>
    <property type="match status" value="1"/>
</dbReference>
<feature type="active site" description="Proton acceptor" evidence="9">
    <location>
        <position position="514"/>
    </location>
</feature>
<comment type="function">
    <text evidence="1 9">The alpha subunit is responsible for the aldol cleavage of indoleglycerol phosphate to indole and glyceraldehyde 3-phosphate.</text>
</comment>
<comment type="catalytic activity">
    <reaction evidence="8 9">
        <text>(1S,2R)-1-C-(indol-3-yl)glycerol 3-phosphate + L-serine = D-glyceraldehyde 3-phosphate + L-tryptophan + H2O</text>
        <dbReference type="Rhea" id="RHEA:10532"/>
        <dbReference type="ChEBI" id="CHEBI:15377"/>
        <dbReference type="ChEBI" id="CHEBI:33384"/>
        <dbReference type="ChEBI" id="CHEBI:57912"/>
        <dbReference type="ChEBI" id="CHEBI:58866"/>
        <dbReference type="ChEBI" id="CHEBI:59776"/>
        <dbReference type="EC" id="4.2.1.20"/>
    </reaction>
</comment>
<feature type="compositionally biased region" description="Low complexity" evidence="10">
    <location>
        <begin position="44"/>
        <end position="55"/>
    </location>
</feature>
<dbReference type="InterPro" id="IPR013785">
    <property type="entry name" value="Aldolase_TIM"/>
</dbReference>
<evidence type="ECO:0000256" key="1">
    <source>
        <dbReference type="ARBA" id="ARBA00003365"/>
    </source>
</evidence>
<evidence type="ECO:0000313" key="11">
    <source>
        <dbReference type="EMBL" id="TXL74903.1"/>
    </source>
</evidence>
<dbReference type="OrthoDB" id="9804578at2"/>
<evidence type="ECO:0000256" key="10">
    <source>
        <dbReference type="SAM" id="MobiDB-lite"/>
    </source>
</evidence>
<evidence type="ECO:0000313" key="12">
    <source>
        <dbReference type="Proteomes" id="UP000321638"/>
    </source>
</evidence>
<dbReference type="UniPathway" id="UPA00035">
    <property type="reaction ID" value="UER00044"/>
</dbReference>
<dbReference type="FunFam" id="3.20.20.70:FF:000037">
    <property type="entry name" value="Tryptophan synthase alpha chain"/>
    <property type="match status" value="1"/>
</dbReference>
<dbReference type="PANTHER" id="PTHR43406">
    <property type="entry name" value="TRYPTOPHAN SYNTHASE, ALPHA CHAIN"/>
    <property type="match status" value="1"/>
</dbReference>
<gene>
    <name evidence="9" type="primary">trpA</name>
    <name evidence="11" type="ORF">FHP25_15830</name>
</gene>
<keyword evidence="5 9" id="KW-0822">Tryptophan biosynthesis</keyword>
<dbReference type="CDD" id="cd04724">
    <property type="entry name" value="Tryptophan_synthase_alpha"/>
    <property type="match status" value="1"/>
</dbReference>
<keyword evidence="6 9" id="KW-0057">Aromatic amino acid biosynthesis</keyword>
<evidence type="ECO:0000256" key="2">
    <source>
        <dbReference type="ARBA" id="ARBA00004733"/>
    </source>
</evidence>
<feature type="compositionally biased region" description="Basic and acidic residues" evidence="10">
    <location>
        <begin position="228"/>
        <end position="257"/>
    </location>
</feature>
<keyword evidence="7 9" id="KW-0456">Lyase</keyword>
<feature type="compositionally biased region" description="Basic and acidic residues" evidence="10">
    <location>
        <begin position="60"/>
        <end position="70"/>
    </location>
</feature>
<evidence type="ECO:0000256" key="9">
    <source>
        <dbReference type="HAMAP-Rule" id="MF_00131"/>
    </source>
</evidence>
<name>A0A5C8PLM5_9HYPH</name>
<evidence type="ECO:0000256" key="8">
    <source>
        <dbReference type="ARBA" id="ARBA00049047"/>
    </source>
</evidence>
<accession>A0A5C8PLM5</accession>
<feature type="compositionally biased region" description="Basic residues" evidence="10">
    <location>
        <begin position="71"/>
        <end position="87"/>
    </location>
</feature>
<protein>
    <recommendedName>
        <fullName evidence="9">Tryptophan synthase alpha chain</fullName>
        <ecNumber evidence="9">4.2.1.20</ecNumber>
    </recommendedName>
</protein>
<feature type="region of interest" description="Disordered" evidence="10">
    <location>
        <begin position="1"/>
        <end position="366"/>
    </location>
</feature>
<reference evidence="11 12" key="1">
    <citation type="submission" date="2019-06" db="EMBL/GenBank/DDBJ databases">
        <title>New taxonomy in bacterial strain CC-CFT640, isolated from vineyard.</title>
        <authorList>
            <person name="Lin S.-Y."/>
            <person name="Tsai C.-F."/>
            <person name="Young C.-C."/>
        </authorList>
    </citation>
    <scope>NUCLEOTIDE SEQUENCE [LARGE SCALE GENOMIC DNA]</scope>
    <source>
        <strain evidence="11 12">CC-CFT640</strain>
    </source>
</reference>
<feature type="compositionally biased region" description="Basic residues" evidence="10">
    <location>
        <begin position="299"/>
        <end position="308"/>
    </location>
</feature>
<dbReference type="Gene3D" id="3.20.20.70">
    <property type="entry name" value="Aldolase class I"/>
    <property type="match status" value="1"/>
</dbReference>
<comment type="subunit">
    <text evidence="3 9">Tetramer of two alpha and two beta chains.</text>
</comment>
<feature type="compositionally biased region" description="Low complexity" evidence="10">
    <location>
        <begin position="158"/>
        <end position="174"/>
    </location>
</feature>
<dbReference type="AlphaFoldDB" id="A0A5C8PLM5"/>
<organism evidence="11 12">
    <name type="scientific">Vineibacter terrae</name>
    <dbReference type="NCBI Taxonomy" id="2586908"/>
    <lineage>
        <taxon>Bacteria</taxon>
        <taxon>Pseudomonadati</taxon>
        <taxon>Pseudomonadota</taxon>
        <taxon>Alphaproteobacteria</taxon>
        <taxon>Hyphomicrobiales</taxon>
        <taxon>Vineibacter</taxon>
    </lineage>
</organism>
<evidence type="ECO:0000256" key="5">
    <source>
        <dbReference type="ARBA" id="ARBA00022822"/>
    </source>
</evidence>
<dbReference type="EC" id="4.2.1.20" evidence="9"/>
<keyword evidence="4 9" id="KW-0028">Amino-acid biosynthesis</keyword>
<evidence type="ECO:0000256" key="3">
    <source>
        <dbReference type="ARBA" id="ARBA00011270"/>
    </source>
</evidence>
<comment type="caution">
    <text evidence="11">The sequence shown here is derived from an EMBL/GenBank/DDBJ whole genome shotgun (WGS) entry which is preliminary data.</text>
</comment>
<proteinExistence type="inferred from homology"/>
<feature type="compositionally biased region" description="Basic residues" evidence="10">
    <location>
        <begin position="180"/>
        <end position="195"/>
    </location>
</feature>
<feature type="compositionally biased region" description="Basic residues" evidence="10">
    <location>
        <begin position="318"/>
        <end position="339"/>
    </location>
</feature>
<dbReference type="PROSITE" id="PS00167">
    <property type="entry name" value="TRP_SYNTHASE_ALPHA"/>
    <property type="match status" value="1"/>
</dbReference>
<evidence type="ECO:0000256" key="7">
    <source>
        <dbReference type="ARBA" id="ARBA00023239"/>
    </source>
</evidence>
<feature type="compositionally biased region" description="Basic and acidic residues" evidence="10">
    <location>
        <begin position="134"/>
        <end position="144"/>
    </location>
</feature>
<feature type="compositionally biased region" description="Basic and acidic residues" evidence="10">
    <location>
        <begin position="396"/>
        <end position="405"/>
    </location>
</feature>
<feature type="compositionally biased region" description="Basic and acidic residues" evidence="10">
    <location>
        <begin position="277"/>
        <end position="290"/>
    </location>
</feature>
<dbReference type="Pfam" id="PF00290">
    <property type="entry name" value="Trp_syntA"/>
    <property type="match status" value="1"/>
</dbReference>
<comment type="similarity">
    <text evidence="9">Belongs to the TrpA family.</text>
</comment>
<dbReference type="InterPro" id="IPR002028">
    <property type="entry name" value="Trp_synthase_suA"/>
</dbReference>